<dbReference type="EMBL" id="BRXY01000580">
    <property type="protein sequence ID" value="GMI01403.1"/>
    <property type="molecule type" value="Genomic_DNA"/>
</dbReference>
<keyword evidence="3" id="KW-1185">Reference proteome</keyword>
<name>A0A9W7F4S2_9STRA</name>
<reference evidence="3" key="1">
    <citation type="journal article" date="2023" name="Commun. Biol.">
        <title>Genome analysis of Parmales, the sister group of diatoms, reveals the evolutionary specialization of diatoms from phago-mixotrophs to photoautotrophs.</title>
        <authorList>
            <person name="Ban H."/>
            <person name="Sato S."/>
            <person name="Yoshikawa S."/>
            <person name="Yamada K."/>
            <person name="Nakamura Y."/>
            <person name="Ichinomiya M."/>
            <person name="Sato N."/>
            <person name="Blanc-Mathieu R."/>
            <person name="Endo H."/>
            <person name="Kuwata A."/>
            <person name="Ogata H."/>
        </authorList>
    </citation>
    <scope>NUCLEOTIDE SEQUENCE [LARGE SCALE GENOMIC DNA]</scope>
    <source>
        <strain evidence="3">NIES 3701</strain>
    </source>
</reference>
<accession>A0A9W7F4S2</accession>
<evidence type="ECO:0000313" key="2">
    <source>
        <dbReference type="EMBL" id="GMI01403.1"/>
    </source>
</evidence>
<dbReference type="AlphaFoldDB" id="A0A9W7F4S2"/>
<evidence type="ECO:0000313" key="3">
    <source>
        <dbReference type="Proteomes" id="UP001165085"/>
    </source>
</evidence>
<feature type="compositionally biased region" description="Polar residues" evidence="1">
    <location>
        <begin position="1"/>
        <end position="17"/>
    </location>
</feature>
<dbReference type="OrthoDB" id="10387442at2759"/>
<feature type="region of interest" description="Disordered" evidence="1">
    <location>
        <begin position="1"/>
        <end position="28"/>
    </location>
</feature>
<comment type="caution">
    <text evidence="2">The sequence shown here is derived from an EMBL/GenBank/DDBJ whole genome shotgun (WGS) entry which is preliminary data.</text>
</comment>
<proteinExistence type="predicted"/>
<dbReference type="Proteomes" id="UP001165085">
    <property type="component" value="Unassembled WGS sequence"/>
</dbReference>
<sequence length="410" mass="45068">MGCNSSHLPESSSTTKADPNAPPPPPLGSKIYQQSKASSISSLAANWDSLKADVDGLLYQCPVTGKTALIELLLTASRGDKEAASWAFTVFKEALAKRPEESFATLGMFDTCLLPIHLSYVALSVPGFVHALVASNPDLKRETILWNPVLDKPCDPMTAYELVLVYGYRYAPDSMDVACALELLDYEGNACKNTPAYREPSISEILSLAMEGGNGELYDTIKKRLTSDDASEQILRLDDKGVNAFHTCFVENMGEGKNLPLAKQMFSICSHTETLTAEDILGPRQASSSVFDRAKMRGSLIMNQDTSVASPVIEKNISGMVDESTGNYPLHLSYLTDDLQFIIDLRDRYPEALKKKNKAGLTPYSMAKAIEHRIFDKHTTASLLEILDFSKNAEKISRHDNLENNSKNKV</sequence>
<organism evidence="2 3">
    <name type="scientific">Triparma strigata</name>
    <dbReference type="NCBI Taxonomy" id="1606541"/>
    <lineage>
        <taxon>Eukaryota</taxon>
        <taxon>Sar</taxon>
        <taxon>Stramenopiles</taxon>
        <taxon>Ochrophyta</taxon>
        <taxon>Bolidophyceae</taxon>
        <taxon>Parmales</taxon>
        <taxon>Triparmaceae</taxon>
        <taxon>Triparma</taxon>
    </lineage>
</organism>
<protein>
    <submittedName>
        <fullName evidence="2">Uncharacterized protein</fullName>
    </submittedName>
</protein>
<evidence type="ECO:0000256" key="1">
    <source>
        <dbReference type="SAM" id="MobiDB-lite"/>
    </source>
</evidence>
<gene>
    <name evidence="2" type="ORF">TrST_g11535</name>
</gene>